<name>J3LQG8_ORYBR</name>
<dbReference type="OMA" id="GHQMKMM"/>
<feature type="compositionally biased region" description="Low complexity" evidence="2">
    <location>
        <begin position="133"/>
        <end position="148"/>
    </location>
</feature>
<dbReference type="eggNOG" id="ENOG502QVNZ">
    <property type="taxonomic scope" value="Eukaryota"/>
</dbReference>
<feature type="compositionally biased region" description="Polar residues" evidence="2">
    <location>
        <begin position="285"/>
        <end position="301"/>
    </location>
</feature>
<feature type="region of interest" description="Disordered" evidence="2">
    <location>
        <begin position="197"/>
        <end position="217"/>
    </location>
</feature>
<reference evidence="3" key="2">
    <citation type="submission" date="2013-04" db="UniProtKB">
        <authorList>
            <consortium name="EnsemblPlants"/>
        </authorList>
    </citation>
    <scope>IDENTIFICATION</scope>
</reference>
<feature type="compositionally biased region" description="Basic and acidic residues" evidence="2">
    <location>
        <begin position="197"/>
        <end position="207"/>
    </location>
</feature>
<feature type="compositionally biased region" description="Low complexity" evidence="2">
    <location>
        <begin position="85"/>
        <end position="126"/>
    </location>
</feature>
<dbReference type="PANTHER" id="PTHR31807">
    <property type="entry name" value="AUGMIN FAMILY MEMBER"/>
    <property type="match status" value="1"/>
</dbReference>
<feature type="region of interest" description="Disordered" evidence="2">
    <location>
        <begin position="253"/>
        <end position="311"/>
    </location>
</feature>
<feature type="region of interest" description="Disordered" evidence="2">
    <location>
        <begin position="85"/>
        <end position="148"/>
    </location>
</feature>
<dbReference type="GO" id="GO:0005737">
    <property type="term" value="C:cytoplasm"/>
    <property type="evidence" value="ECO:0007669"/>
    <property type="project" value="TreeGrafter"/>
</dbReference>
<organism evidence="3">
    <name type="scientific">Oryza brachyantha</name>
    <name type="common">malo sina</name>
    <dbReference type="NCBI Taxonomy" id="4533"/>
    <lineage>
        <taxon>Eukaryota</taxon>
        <taxon>Viridiplantae</taxon>
        <taxon>Streptophyta</taxon>
        <taxon>Embryophyta</taxon>
        <taxon>Tracheophyta</taxon>
        <taxon>Spermatophyta</taxon>
        <taxon>Magnoliopsida</taxon>
        <taxon>Liliopsida</taxon>
        <taxon>Poales</taxon>
        <taxon>Poaceae</taxon>
        <taxon>BOP clade</taxon>
        <taxon>Oryzoideae</taxon>
        <taxon>Oryzeae</taxon>
        <taxon>Oryzinae</taxon>
        <taxon>Oryza</taxon>
    </lineage>
</organism>
<dbReference type="PANTHER" id="PTHR31807:SF31">
    <property type="entry name" value="QWRF MOTIF PROTEIN (DUF566)-RELATED"/>
    <property type="match status" value="1"/>
</dbReference>
<dbReference type="Gramene" id="OB03G32940.1">
    <property type="protein sequence ID" value="OB03G32940.1"/>
    <property type="gene ID" value="OB03G32940"/>
</dbReference>
<dbReference type="Pfam" id="PF04484">
    <property type="entry name" value="QWRF"/>
    <property type="match status" value="1"/>
</dbReference>
<evidence type="ECO:0000256" key="1">
    <source>
        <dbReference type="ARBA" id="ARBA00010016"/>
    </source>
</evidence>
<sequence length="549" mass="58713">MAKERKKMELADDSFAHAAACRPPAQRHAHQVCLCARLRYKQRTDRHPTLYLRRVVVASCADGPEPGMSSSRRWASASGTELPAAALSPIRPSARRSPVVSRPEPPAAAAAIARTVWPSSSSSSSKTSKRKASPSPLSSSVQPSISSSSSSSLAEAAASSVPTLADHLLISKDSLDALPALSRQRSCTELPRFADADAEARQVDKSTGKAGRHAIGRSMRFLPSTRPAGVTLTPGRVAPSDLRRLAGALDDAGADVASSGSECSDASRGTPRTKLSKPHSPLLPRTNSTRQLLGSSNTQWALSPGRRSGSPLRTLAAVPELRGKKSLIGLGWGHLFSRRKASGTEAAATLSSPASRSGGREIGHQMKMAHCRLLQWWFANAKAEAVSNNKLSITEVDFMGTWARISELQGKVARRRVLLEKEKLKIKLNSILSSQMVILESWGLLESKYAVALASIIGCTQAAVCKLPLTNGAKVSLPSMAIILQQALDLTTTTMTTLRPFTPLGHDSTLLIAELVVVAREEHALLQECLELLGRVSALQVEEESLRCH</sequence>
<dbReference type="STRING" id="4533.J3LQG8"/>
<keyword evidence="4" id="KW-1185">Reference proteome</keyword>
<dbReference type="HOGENOM" id="CLU_545578_0_0_1"/>
<reference evidence="3" key="1">
    <citation type="journal article" date="2013" name="Nat. Commun.">
        <title>Whole-genome sequencing of Oryza brachyantha reveals mechanisms underlying Oryza genome evolution.</title>
        <authorList>
            <person name="Chen J."/>
            <person name="Huang Q."/>
            <person name="Gao D."/>
            <person name="Wang J."/>
            <person name="Lang Y."/>
            <person name="Liu T."/>
            <person name="Li B."/>
            <person name="Bai Z."/>
            <person name="Luis Goicoechea J."/>
            <person name="Liang C."/>
            <person name="Chen C."/>
            <person name="Zhang W."/>
            <person name="Sun S."/>
            <person name="Liao Y."/>
            <person name="Zhang X."/>
            <person name="Yang L."/>
            <person name="Song C."/>
            <person name="Wang M."/>
            <person name="Shi J."/>
            <person name="Liu G."/>
            <person name="Liu J."/>
            <person name="Zhou H."/>
            <person name="Zhou W."/>
            <person name="Yu Q."/>
            <person name="An N."/>
            <person name="Chen Y."/>
            <person name="Cai Q."/>
            <person name="Wang B."/>
            <person name="Liu B."/>
            <person name="Min J."/>
            <person name="Huang Y."/>
            <person name="Wu H."/>
            <person name="Li Z."/>
            <person name="Zhang Y."/>
            <person name="Yin Y."/>
            <person name="Song W."/>
            <person name="Jiang J."/>
            <person name="Jackson S.A."/>
            <person name="Wing R.A."/>
            <person name="Wang J."/>
            <person name="Chen M."/>
        </authorList>
    </citation>
    <scope>NUCLEOTIDE SEQUENCE [LARGE SCALE GENOMIC DNA]</scope>
    <source>
        <strain evidence="3">cv. IRGC 101232</strain>
    </source>
</reference>
<dbReference type="InterPro" id="IPR007573">
    <property type="entry name" value="QWRF"/>
</dbReference>
<dbReference type="GO" id="GO:0008017">
    <property type="term" value="F:microtubule binding"/>
    <property type="evidence" value="ECO:0007669"/>
    <property type="project" value="TreeGrafter"/>
</dbReference>
<evidence type="ECO:0000256" key="2">
    <source>
        <dbReference type="SAM" id="MobiDB-lite"/>
    </source>
</evidence>
<dbReference type="GO" id="GO:0051225">
    <property type="term" value="P:spindle assembly"/>
    <property type="evidence" value="ECO:0007669"/>
    <property type="project" value="TreeGrafter"/>
</dbReference>
<protein>
    <submittedName>
        <fullName evidence="3">Uncharacterized protein</fullName>
    </submittedName>
</protein>
<comment type="similarity">
    <text evidence="1">Belongs to the QWRF family.</text>
</comment>
<proteinExistence type="inferred from homology"/>
<dbReference type="GO" id="GO:0005880">
    <property type="term" value="C:nuclear microtubule"/>
    <property type="evidence" value="ECO:0007669"/>
    <property type="project" value="TreeGrafter"/>
</dbReference>
<evidence type="ECO:0000313" key="4">
    <source>
        <dbReference type="Proteomes" id="UP000006038"/>
    </source>
</evidence>
<dbReference type="EnsemblPlants" id="OB03G32940.1">
    <property type="protein sequence ID" value="OB03G32940.1"/>
    <property type="gene ID" value="OB03G32940"/>
</dbReference>
<accession>J3LQG8</accession>
<dbReference type="AlphaFoldDB" id="J3LQG8"/>
<evidence type="ECO:0000313" key="3">
    <source>
        <dbReference type="EnsemblPlants" id="OB03G32940.1"/>
    </source>
</evidence>
<dbReference type="Proteomes" id="UP000006038">
    <property type="component" value="Chromosome 3"/>
</dbReference>